<dbReference type="GeneID" id="112682549"/>
<gene>
    <name evidence="3" type="primary">LOC112682549</name>
</gene>
<dbReference type="SUPFAM" id="SSF56219">
    <property type="entry name" value="DNase I-like"/>
    <property type="match status" value="1"/>
</dbReference>
<dbReference type="InterPro" id="IPR036691">
    <property type="entry name" value="Endo/exonu/phosph_ase_sf"/>
</dbReference>
<reference evidence="3" key="1">
    <citation type="submission" date="2025-08" db="UniProtKB">
        <authorList>
            <consortium name="RefSeq"/>
        </authorList>
    </citation>
    <scope>IDENTIFICATION</scope>
    <source>
        <tissue evidence="3">Whole body</tissue>
    </source>
</reference>
<evidence type="ECO:0000313" key="3">
    <source>
        <dbReference type="RefSeq" id="XP_025408963.1"/>
    </source>
</evidence>
<dbReference type="PANTHER" id="PTHR19446">
    <property type="entry name" value="REVERSE TRANSCRIPTASES"/>
    <property type="match status" value="1"/>
</dbReference>
<proteinExistence type="predicted"/>
<keyword evidence="2" id="KW-1185">Reference proteome</keyword>
<dbReference type="AlphaFoldDB" id="A0A8B8FDZ6"/>
<accession>A0A8B8FDZ6</accession>
<organism evidence="2 3">
    <name type="scientific">Sipha flava</name>
    <name type="common">yellow sugarcane aphid</name>
    <dbReference type="NCBI Taxonomy" id="143950"/>
    <lineage>
        <taxon>Eukaryota</taxon>
        <taxon>Metazoa</taxon>
        <taxon>Ecdysozoa</taxon>
        <taxon>Arthropoda</taxon>
        <taxon>Hexapoda</taxon>
        <taxon>Insecta</taxon>
        <taxon>Pterygota</taxon>
        <taxon>Neoptera</taxon>
        <taxon>Paraneoptera</taxon>
        <taxon>Hemiptera</taxon>
        <taxon>Sternorrhyncha</taxon>
        <taxon>Aphidomorpha</taxon>
        <taxon>Aphidoidea</taxon>
        <taxon>Aphididae</taxon>
        <taxon>Sipha</taxon>
    </lineage>
</organism>
<dbReference type="RefSeq" id="XP_025408963.1">
    <property type="nucleotide sequence ID" value="XM_025553178.1"/>
</dbReference>
<dbReference type="Gene3D" id="3.60.10.10">
    <property type="entry name" value="Endonuclease/exonuclease/phosphatase"/>
    <property type="match status" value="1"/>
</dbReference>
<dbReference type="Proteomes" id="UP000694846">
    <property type="component" value="Unplaced"/>
</dbReference>
<dbReference type="OrthoDB" id="8061036at2759"/>
<evidence type="ECO:0000313" key="2">
    <source>
        <dbReference type="Proteomes" id="UP000694846"/>
    </source>
</evidence>
<name>A0A8B8FDZ6_9HEMI</name>
<protein>
    <submittedName>
        <fullName evidence="3">Uncharacterized protein LOC112682549</fullName>
    </submittedName>
</protein>
<evidence type="ECO:0000256" key="1">
    <source>
        <dbReference type="SAM" id="MobiDB-lite"/>
    </source>
</evidence>
<sequence>MSIAAFQEIRWTGTGQIRIGEYIIYYKGMKDKHHFGTGIALHREYESRVAKFNPISERVSSIRIKMAPIDLFIKNIHAPMENSEEDVKESIYDELARIYDNIPGNTVKIIIGDANSKIGKEAYFVPTIGLESAHDLSNDNGGRLISFAVSRNMIISNATFPHKRIHELTWNAPVGLTKNQINHLLIYRRFRSSITDVRSYRGADCDSDHLLVIAKCQVKLQRMRIQGTQMPKFDIEQLKCDVGRKKYTEEIKKELNTNMPNDGRQWETIRNTIIKAAKKTKEGERPGKATLGQTHQKQKNSLNKNADYGKVRNFFARIRKYKKYNPTLKAVKSVDRRLLMEPDKKIGMWMKYFKELLNGEVPGNPVPRWEEQRPEPEVCEINLNETKMAINSLKNWKALGTDGIPTELLKYGGDELHKNILELCLTIWKEEKLPEDWNKAIIIPLHKKGDKLECNSRNCPTKYSI</sequence>
<feature type="region of interest" description="Disordered" evidence="1">
    <location>
        <begin position="279"/>
        <end position="299"/>
    </location>
</feature>